<dbReference type="GO" id="GO:0042605">
    <property type="term" value="F:peptide antigen binding"/>
    <property type="evidence" value="ECO:0007669"/>
    <property type="project" value="TreeGrafter"/>
</dbReference>
<evidence type="ECO:0000256" key="9">
    <source>
        <dbReference type="ARBA" id="ARBA00023180"/>
    </source>
</evidence>
<keyword evidence="9" id="KW-0325">Glycoprotein</keyword>
<dbReference type="Proteomes" id="UP000011080">
    <property type="component" value="Unassembled WGS sequence"/>
</dbReference>
<sequence>YLALNEDLCSWTAVDRVAQTSKLKLQQGSATGHSRNYLEGDCIKWLHRHLENRKDALLHTDPPRTHVTQHPISDHEIPLRCWALGFYPDISLTWQHDVKDQTQDMELVETRPSGNGNIQKWAALVGPSGEEQRYRCKVQHKGLQETLTLGSGLKHECWAPSLSSTEPPQPAVPNIGIIVGLVLLVVAVVAGAGIWRKKRLGREG</sequence>
<comment type="similarity">
    <text evidence="3">Belongs to the MHC class I family.</text>
</comment>
<dbReference type="InterPro" id="IPR003597">
    <property type="entry name" value="Ig_C1-set"/>
</dbReference>
<dbReference type="STRING" id="72004.ENSBMUP00000035923"/>
<dbReference type="CDD" id="cd07698">
    <property type="entry name" value="IgC1_MHC_I_alpha3"/>
    <property type="match status" value="1"/>
</dbReference>
<organism evidence="12 13">
    <name type="scientific">Bos mutus</name>
    <name type="common">wild yak</name>
    <dbReference type="NCBI Taxonomy" id="72004"/>
    <lineage>
        <taxon>Eukaryota</taxon>
        <taxon>Metazoa</taxon>
        <taxon>Chordata</taxon>
        <taxon>Craniata</taxon>
        <taxon>Vertebrata</taxon>
        <taxon>Euteleostomi</taxon>
        <taxon>Mammalia</taxon>
        <taxon>Eutheria</taxon>
        <taxon>Laurasiatheria</taxon>
        <taxon>Artiodactyla</taxon>
        <taxon>Ruminantia</taxon>
        <taxon>Pecora</taxon>
        <taxon>Bovidae</taxon>
        <taxon>Bovinae</taxon>
        <taxon>Bos</taxon>
    </lineage>
</organism>
<dbReference type="SUPFAM" id="SSF54452">
    <property type="entry name" value="MHC antigen-recognition domain"/>
    <property type="match status" value="1"/>
</dbReference>
<comment type="function">
    <text evidence="1">Involved in the presentation of foreign antigens to the immune system.</text>
</comment>
<dbReference type="EMBL" id="JH882605">
    <property type="protein sequence ID" value="ELR48765.1"/>
    <property type="molecule type" value="Genomic_DNA"/>
</dbReference>
<dbReference type="InterPro" id="IPR011161">
    <property type="entry name" value="MHC_I-like_Ag-recog"/>
</dbReference>
<evidence type="ECO:0000313" key="12">
    <source>
        <dbReference type="EMBL" id="ELR48765.1"/>
    </source>
</evidence>
<dbReference type="InterPro" id="IPR050208">
    <property type="entry name" value="MHC_class-I_related"/>
</dbReference>
<protein>
    <recommendedName>
        <fullName evidence="11">Ig-like domain-containing protein</fullName>
    </recommendedName>
</protein>
<feature type="domain" description="Ig-like" evidence="11">
    <location>
        <begin position="63"/>
        <end position="148"/>
    </location>
</feature>
<feature type="transmembrane region" description="Helical" evidence="10">
    <location>
        <begin position="175"/>
        <end position="195"/>
    </location>
</feature>
<evidence type="ECO:0000256" key="7">
    <source>
        <dbReference type="ARBA" id="ARBA00022989"/>
    </source>
</evidence>
<dbReference type="FunFam" id="2.60.40.10:FF:000014">
    <property type="entry name" value="H-2 class I histocompatibility antigen, alpha chain"/>
    <property type="match status" value="1"/>
</dbReference>
<dbReference type="GO" id="GO:0002486">
    <property type="term" value="P:antigen processing and presentation of endogenous peptide antigen via MHC class I via ER pathway, TAP-independent"/>
    <property type="evidence" value="ECO:0007669"/>
    <property type="project" value="TreeGrafter"/>
</dbReference>
<gene>
    <name evidence="12" type="ORF">M91_12975</name>
</gene>
<evidence type="ECO:0000313" key="13">
    <source>
        <dbReference type="Proteomes" id="UP000011080"/>
    </source>
</evidence>
<dbReference type="GO" id="GO:0002476">
    <property type="term" value="P:antigen processing and presentation of endogenous peptide antigen via MHC class Ib"/>
    <property type="evidence" value="ECO:0007669"/>
    <property type="project" value="TreeGrafter"/>
</dbReference>
<reference evidence="12 13" key="1">
    <citation type="journal article" date="2012" name="Nat. Genet.">
        <title>The yak genome and adaptation to life at high altitude.</title>
        <authorList>
            <person name="Qiu Q."/>
            <person name="Zhang G."/>
            <person name="Ma T."/>
            <person name="Qian W."/>
            <person name="Wang J."/>
            <person name="Ye Z."/>
            <person name="Cao C."/>
            <person name="Hu Q."/>
            <person name="Kim J."/>
            <person name="Larkin D.M."/>
            <person name="Auvil L."/>
            <person name="Capitanu B."/>
            <person name="Ma J."/>
            <person name="Lewin H.A."/>
            <person name="Qian X."/>
            <person name="Lang Y."/>
            <person name="Zhou R."/>
            <person name="Wang L."/>
            <person name="Wang K."/>
            <person name="Xia J."/>
            <person name="Liao S."/>
            <person name="Pan S."/>
            <person name="Lu X."/>
            <person name="Hou H."/>
            <person name="Wang Y."/>
            <person name="Zang X."/>
            <person name="Yin Y."/>
            <person name="Ma H."/>
            <person name="Zhang J."/>
            <person name="Wang Z."/>
            <person name="Zhang Y."/>
            <person name="Zhang D."/>
            <person name="Yonezawa T."/>
            <person name="Hasegawa M."/>
            <person name="Zhong Y."/>
            <person name="Liu W."/>
            <person name="Zhang Y."/>
            <person name="Huang Z."/>
            <person name="Zhang S."/>
            <person name="Long R."/>
            <person name="Yang H."/>
            <person name="Wang J."/>
            <person name="Lenstra J.A."/>
            <person name="Cooper D.N."/>
            <person name="Wu Y."/>
            <person name="Wang J."/>
            <person name="Shi P."/>
            <person name="Wang J."/>
            <person name="Liu J."/>
        </authorList>
    </citation>
    <scope>NUCLEOTIDE SEQUENCE [LARGE SCALE GENOMIC DNA]</scope>
    <source>
        <strain evidence="13">yakQH1</strain>
    </source>
</reference>
<dbReference type="AlphaFoldDB" id="L8HX16"/>
<evidence type="ECO:0000256" key="5">
    <source>
        <dbReference type="ARBA" id="ARBA00022692"/>
    </source>
</evidence>
<proteinExistence type="inferred from homology"/>
<dbReference type="GO" id="GO:0009897">
    <property type="term" value="C:external side of plasma membrane"/>
    <property type="evidence" value="ECO:0007669"/>
    <property type="project" value="TreeGrafter"/>
</dbReference>
<dbReference type="GO" id="GO:0006955">
    <property type="term" value="P:immune response"/>
    <property type="evidence" value="ECO:0007669"/>
    <property type="project" value="TreeGrafter"/>
</dbReference>
<dbReference type="InterPro" id="IPR011162">
    <property type="entry name" value="MHC_I/II-like_Ag-recog"/>
</dbReference>
<dbReference type="Pfam" id="PF07654">
    <property type="entry name" value="C1-set"/>
    <property type="match status" value="1"/>
</dbReference>
<keyword evidence="6" id="KW-0391">Immunity</keyword>
<dbReference type="Pfam" id="PF00129">
    <property type="entry name" value="MHC_I"/>
    <property type="match status" value="1"/>
</dbReference>
<dbReference type="GO" id="GO:0098553">
    <property type="term" value="C:lumenal side of endoplasmic reticulum membrane"/>
    <property type="evidence" value="ECO:0007669"/>
    <property type="project" value="UniProtKB-ARBA"/>
</dbReference>
<dbReference type="Gene3D" id="2.60.40.10">
    <property type="entry name" value="Immunoglobulins"/>
    <property type="match status" value="1"/>
</dbReference>
<keyword evidence="5 10" id="KW-0812">Transmembrane</keyword>
<evidence type="ECO:0000256" key="10">
    <source>
        <dbReference type="SAM" id="Phobius"/>
    </source>
</evidence>
<dbReference type="SMART" id="SM00407">
    <property type="entry name" value="IGc1"/>
    <property type="match status" value="1"/>
</dbReference>
<evidence type="ECO:0000259" key="11">
    <source>
        <dbReference type="PROSITE" id="PS50835"/>
    </source>
</evidence>
<keyword evidence="7 10" id="KW-1133">Transmembrane helix</keyword>
<evidence type="ECO:0000256" key="1">
    <source>
        <dbReference type="ARBA" id="ARBA00002297"/>
    </source>
</evidence>
<dbReference type="InterPro" id="IPR003006">
    <property type="entry name" value="Ig/MHC_CS"/>
</dbReference>
<dbReference type="PANTHER" id="PTHR16675">
    <property type="entry name" value="MHC CLASS I-RELATED"/>
    <property type="match status" value="1"/>
</dbReference>
<evidence type="ECO:0000256" key="4">
    <source>
        <dbReference type="ARBA" id="ARBA00022451"/>
    </source>
</evidence>
<evidence type="ECO:0000256" key="8">
    <source>
        <dbReference type="ARBA" id="ARBA00023136"/>
    </source>
</evidence>
<feature type="non-terminal residue" evidence="12">
    <location>
        <position position="1"/>
    </location>
</feature>
<evidence type="ECO:0000256" key="6">
    <source>
        <dbReference type="ARBA" id="ARBA00022859"/>
    </source>
</evidence>
<evidence type="ECO:0000256" key="2">
    <source>
        <dbReference type="ARBA" id="ARBA00004167"/>
    </source>
</evidence>
<dbReference type="PROSITE" id="PS00290">
    <property type="entry name" value="IG_MHC"/>
    <property type="match status" value="1"/>
</dbReference>
<dbReference type="PROSITE" id="PS50835">
    <property type="entry name" value="IG_LIKE"/>
    <property type="match status" value="1"/>
</dbReference>
<accession>L8HX16</accession>
<keyword evidence="8 10" id="KW-0472">Membrane</keyword>
<dbReference type="GO" id="GO:0005102">
    <property type="term" value="F:signaling receptor binding"/>
    <property type="evidence" value="ECO:0007669"/>
    <property type="project" value="TreeGrafter"/>
</dbReference>
<dbReference type="SUPFAM" id="SSF48726">
    <property type="entry name" value="Immunoglobulin"/>
    <property type="match status" value="1"/>
</dbReference>
<evidence type="ECO:0000256" key="3">
    <source>
        <dbReference type="ARBA" id="ARBA00006909"/>
    </source>
</evidence>
<dbReference type="GO" id="GO:0030670">
    <property type="term" value="C:phagocytic vesicle membrane"/>
    <property type="evidence" value="ECO:0007669"/>
    <property type="project" value="UniProtKB-ARBA"/>
</dbReference>
<dbReference type="InterPro" id="IPR007110">
    <property type="entry name" value="Ig-like_dom"/>
</dbReference>
<dbReference type="InterPro" id="IPR037055">
    <property type="entry name" value="MHC_I-like_Ag-recog_sf"/>
</dbReference>
<feature type="non-terminal residue" evidence="12">
    <location>
        <position position="204"/>
    </location>
</feature>
<dbReference type="GO" id="GO:0001916">
    <property type="term" value="P:positive regulation of T cell mediated cytotoxicity"/>
    <property type="evidence" value="ECO:0007669"/>
    <property type="project" value="TreeGrafter"/>
</dbReference>
<keyword evidence="4" id="KW-0490">MHC I</keyword>
<dbReference type="Gene3D" id="3.30.500.10">
    <property type="entry name" value="MHC class I-like antigen recognition-like"/>
    <property type="match status" value="1"/>
</dbReference>
<dbReference type="GO" id="GO:0042612">
    <property type="term" value="C:MHC class I protein complex"/>
    <property type="evidence" value="ECO:0007669"/>
    <property type="project" value="UniProtKB-KW"/>
</dbReference>
<dbReference type="GO" id="GO:0005615">
    <property type="term" value="C:extracellular space"/>
    <property type="evidence" value="ECO:0007669"/>
    <property type="project" value="TreeGrafter"/>
</dbReference>
<dbReference type="PANTHER" id="PTHR16675:SF251">
    <property type="entry name" value="HLA CLASS I HISTOCOMPATIBILITY ANTIGEN, C ALPHA CHAIN"/>
    <property type="match status" value="1"/>
</dbReference>
<comment type="subcellular location">
    <subcellularLocation>
        <location evidence="2">Membrane</location>
        <topology evidence="2">Single-pass membrane protein</topology>
    </subcellularLocation>
</comment>
<name>L8HX16_9CETA</name>
<dbReference type="InterPro" id="IPR036179">
    <property type="entry name" value="Ig-like_dom_sf"/>
</dbReference>
<dbReference type="InterPro" id="IPR013783">
    <property type="entry name" value="Ig-like_fold"/>
</dbReference>